<name>A0A199VWQ1_ANACO</name>
<dbReference type="PANTHER" id="PTHR31589:SF110">
    <property type="entry name" value="PROTEIN, PUTATIVE (DUF239)-RELATED"/>
    <property type="match status" value="1"/>
</dbReference>
<organism evidence="2 3">
    <name type="scientific">Ananas comosus</name>
    <name type="common">Pineapple</name>
    <name type="synonym">Ananas ananas</name>
    <dbReference type="NCBI Taxonomy" id="4615"/>
    <lineage>
        <taxon>Eukaryota</taxon>
        <taxon>Viridiplantae</taxon>
        <taxon>Streptophyta</taxon>
        <taxon>Embryophyta</taxon>
        <taxon>Tracheophyta</taxon>
        <taxon>Spermatophyta</taxon>
        <taxon>Magnoliopsida</taxon>
        <taxon>Liliopsida</taxon>
        <taxon>Poales</taxon>
        <taxon>Bromeliaceae</taxon>
        <taxon>Bromelioideae</taxon>
        <taxon>Ananas</taxon>
    </lineage>
</organism>
<protein>
    <recommendedName>
        <fullName evidence="1">Neprosin PEP catalytic domain-containing protein</fullName>
    </recommendedName>
</protein>
<accession>A0A199VWQ1</accession>
<dbReference type="AlphaFoldDB" id="A0A199VWQ1"/>
<dbReference type="Proteomes" id="UP000092600">
    <property type="component" value="Unassembled WGS sequence"/>
</dbReference>
<feature type="domain" description="Neprosin PEP catalytic" evidence="1">
    <location>
        <begin position="134"/>
        <end position="371"/>
    </location>
</feature>
<feature type="non-terminal residue" evidence="2">
    <location>
        <position position="1"/>
    </location>
</feature>
<dbReference type="InterPro" id="IPR053168">
    <property type="entry name" value="Glutamic_endopeptidase"/>
</dbReference>
<evidence type="ECO:0000259" key="1">
    <source>
        <dbReference type="PROSITE" id="PS52045"/>
    </source>
</evidence>
<reference evidence="2 3" key="1">
    <citation type="journal article" date="2016" name="DNA Res.">
        <title>The draft genome of MD-2 pineapple using hybrid error correction of long reads.</title>
        <authorList>
            <person name="Redwan R.M."/>
            <person name="Saidin A."/>
            <person name="Kumar S.V."/>
        </authorList>
    </citation>
    <scope>NUCLEOTIDE SEQUENCE [LARGE SCALE GENOMIC DNA]</scope>
    <source>
        <strain evidence="3">cv. MD2</strain>
        <tissue evidence="2">Leaf</tissue>
    </source>
</reference>
<dbReference type="EMBL" id="LSRQ01000626">
    <property type="protein sequence ID" value="OAY81667.1"/>
    <property type="molecule type" value="Genomic_DNA"/>
</dbReference>
<dbReference type="STRING" id="4615.A0A199VWQ1"/>
<evidence type="ECO:0000313" key="3">
    <source>
        <dbReference type="Proteomes" id="UP000092600"/>
    </source>
</evidence>
<dbReference type="InterPro" id="IPR004314">
    <property type="entry name" value="Neprosin"/>
</dbReference>
<dbReference type="Pfam" id="PF14365">
    <property type="entry name" value="Neprosin_AP"/>
    <property type="match status" value="2"/>
</dbReference>
<dbReference type="InterPro" id="IPR025521">
    <property type="entry name" value="Neprosin_propep"/>
</dbReference>
<dbReference type="Pfam" id="PF03080">
    <property type="entry name" value="Neprosin"/>
    <property type="match status" value="2"/>
</dbReference>
<sequence length="698" mass="77762">FNVPYGPTHVSALDSPSPIKLARIHKHLKKINKPAVKSMERDGDIIDCVPIDKQPALDHPLLKDHKIQPKNYTVMRRDLQEYWRQVEHCPEGTVPIRRTTVEDVLRAKSLSHFGKKMKKPNMPFVGNPNYKQSKINNQGHEYAVVYASDSNPQYYGARAIINLWDPYVQVSPEFSLSQLWVIAGSFQGSDLNTIEVGWQSDGYNKTGCYNLVCSGFVQTNNQIIIGGPIAPISTYDGDQFEITLTVWKDPKTGDWWLGWGSNTVTVGYWPSKLYTHLSAYSTFVEYGGEIVDARANGQHTQTQMGSGHFPAEGYRKASYFRNVELVNSANTLYSPPSLSPLVTDANCYDIAVSSNTDWGTYFYYGGPGRNPNLFVAVVCKETTHASALNAANTMGVSPQKLERIQKYLEKINKPAVKSIKSPDGDIIDCVLMDKQLALDDPLLKNHKIQWPASRSDDAGNQQPRNGATRRALQAWNVVDNCPDGTVSVRRTTVEDVLRAGSLSRFGKKNYAFAGVGQQAYGTKTIVNVWNPSVRNNSEFSLSQLWLAAGTYGLPQERTAWITTLLKLDGRICANKQPSSPRRTDSPSIDDPNTGDWWLIYDNIAVGYWPSAIFTHLKSYATSVQWGGEIVNTLGSGQRTTTQMGSGQFAKEGYQKASYFRNVEVINTTSYLVPPQSVYTSATYPNCYDIQTSSSDPSW</sequence>
<evidence type="ECO:0000313" key="2">
    <source>
        <dbReference type="EMBL" id="OAY81667.1"/>
    </source>
</evidence>
<gene>
    <name evidence="2" type="ORF">ACMD2_20833</name>
</gene>
<proteinExistence type="predicted"/>
<feature type="non-terminal residue" evidence="2">
    <location>
        <position position="698"/>
    </location>
</feature>
<feature type="domain" description="Neprosin PEP catalytic" evidence="1">
    <location>
        <begin position="498"/>
        <end position="698"/>
    </location>
</feature>
<comment type="caution">
    <text evidence="2">The sequence shown here is derived from an EMBL/GenBank/DDBJ whole genome shotgun (WGS) entry which is preliminary data.</text>
</comment>
<dbReference type="PANTHER" id="PTHR31589">
    <property type="entry name" value="PROTEIN, PUTATIVE (DUF239)-RELATED-RELATED"/>
    <property type="match status" value="1"/>
</dbReference>
<dbReference type="PROSITE" id="PS52045">
    <property type="entry name" value="NEPROSIN_PEP_CD"/>
    <property type="match status" value="2"/>
</dbReference>